<gene>
    <name evidence="5" type="ORF">JOF28_000678</name>
</gene>
<feature type="compositionally biased region" description="Low complexity" evidence="3">
    <location>
        <begin position="24"/>
        <end position="44"/>
    </location>
</feature>
<evidence type="ECO:0000313" key="5">
    <source>
        <dbReference type="EMBL" id="MBP1325446.1"/>
    </source>
</evidence>
<dbReference type="Pfam" id="PF00085">
    <property type="entry name" value="Thioredoxin"/>
    <property type="match status" value="1"/>
</dbReference>
<protein>
    <submittedName>
        <fullName evidence="5">Thioredoxin</fullName>
    </submittedName>
</protein>
<evidence type="ECO:0000313" key="6">
    <source>
        <dbReference type="Proteomes" id="UP000675163"/>
    </source>
</evidence>
<dbReference type="PROSITE" id="PS51352">
    <property type="entry name" value="THIOREDOXIN_2"/>
    <property type="match status" value="1"/>
</dbReference>
<keyword evidence="6" id="KW-1185">Reference proteome</keyword>
<accession>A0A940PUG4</accession>
<feature type="domain" description="Thioredoxin" evidence="4">
    <location>
        <begin position="31"/>
        <end position="159"/>
    </location>
</feature>
<evidence type="ECO:0000259" key="4">
    <source>
        <dbReference type="PROSITE" id="PS51352"/>
    </source>
</evidence>
<dbReference type="InterPro" id="IPR036249">
    <property type="entry name" value="Thioredoxin-like_sf"/>
</dbReference>
<dbReference type="GO" id="GO:0015035">
    <property type="term" value="F:protein-disulfide reductase activity"/>
    <property type="evidence" value="ECO:0007669"/>
    <property type="project" value="TreeGrafter"/>
</dbReference>
<dbReference type="CDD" id="cd02956">
    <property type="entry name" value="ybbN"/>
    <property type="match status" value="1"/>
</dbReference>
<dbReference type="GO" id="GO:0045454">
    <property type="term" value="P:cell redox homeostasis"/>
    <property type="evidence" value="ECO:0007669"/>
    <property type="project" value="TreeGrafter"/>
</dbReference>
<dbReference type="EMBL" id="JAFIDA010000001">
    <property type="protein sequence ID" value="MBP1325446.1"/>
    <property type="molecule type" value="Genomic_DNA"/>
</dbReference>
<dbReference type="Gene3D" id="1.25.40.10">
    <property type="entry name" value="Tetratricopeptide repeat domain"/>
    <property type="match status" value="1"/>
</dbReference>
<dbReference type="InterPro" id="IPR013766">
    <property type="entry name" value="Thioredoxin_domain"/>
</dbReference>
<dbReference type="AlphaFoldDB" id="A0A940PUG4"/>
<dbReference type="PANTHER" id="PTHR45663">
    <property type="entry name" value="GEO12009P1"/>
    <property type="match status" value="1"/>
</dbReference>
<evidence type="ECO:0000256" key="2">
    <source>
        <dbReference type="ARBA" id="ARBA00023284"/>
    </source>
</evidence>
<comment type="similarity">
    <text evidence="1">Belongs to the thioredoxin family.</text>
</comment>
<reference evidence="5" key="1">
    <citation type="submission" date="2021-02" db="EMBL/GenBank/DDBJ databases">
        <title>Sequencing the genomes of 1000 actinobacteria strains.</title>
        <authorList>
            <person name="Klenk H.-P."/>
        </authorList>
    </citation>
    <scope>NUCLEOTIDE SEQUENCE</scope>
    <source>
        <strain evidence="5">DSM 22850</strain>
    </source>
</reference>
<dbReference type="SUPFAM" id="SSF52833">
    <property type="entry name" value="Thioredoxin-like"/>
    <property type="match status" value="1"/>
</dbReference>
<dbReference type="GO" id="GO:0006950">
    <property type="term" value="P:response to stress"/>
    <property type="evidence" value="ECO:0007669"/>
    <property type="project" value="UniProtKB-ARBA"/>
</dbReference>
<organism evidence="5 6">
    <name type="scientific">Leucobacter exalbidus</name>
    <dbReference type="NCBI Taxonomy" id="662960"/>
    <lineage>
        <taxon>Bacteria</taxon>
        <taxon>Bacillati</taxon>
        <taxon>Actinomycetota</taxon>
        <taxon>Actinomycetes</taxon>
        <taxon>Micrococcales</taxon>
        <taxon>Microbacteriaceae</taxon>
        <taxon>Leucobacter</taxon>
    </lineage>
</organism>
<comment type="caution">
    <text evidence="5">The sequence shown here is derived from an EMBL/GenBank/DDBJ whole genome shotgun (WGS) entry which is preliminary data.</text>
</comment>
<evidence type="ECO:0000256" key="1">
    <source>
        <dbReference type="ARBA" id="ARBA00008987"/>
    </source>
</evidence>
<name>A0A940PUG4_9MICO</name>
<feature type="region of interest" description="Disordered" evidence="3">
    <location>
        <begin position="169"/>
        <end position="188"/>
    </location>
</feature>
<dbReference type="Pfam" id="PF14561">
    <property type="entry name" value="TPR_20"/>
    <property type="match status" value="1"/>
</dbReference>
<proteinExistence type="inferred from homology"/>
<dbReference type="InterPro" id="IPR011990">
    <property type="entry name" value="TPR-like_helical_dom_sf"/>
</dbReference>
<evidence type="ECO:0000256" key="3">
    <source>
        <dbReference type="SAM" id="MobiDB-lite"/>
    </source>
</evidence>
<dbReference type="Proteomes" id="UP000675163">
    <property type="component" value="Unassembled WGS sequence"/>
</dbReference>
<feature type="region of interest" description="Disordered" evidence="3">
    <location>
        <begin position="21"/>
        <end position="44"/>
    </location>
</feature>
<dbReference type="GO" id="GO:0005829">
    <property type="term" value="C:cytosol"/>
    <property type="evidence" value="ECO:0007669"/>
    <property type="project" value="TreeGrafter"/>
</dbReference>
<keyword evidence="2" id="KW-0676">Redox-active center</keyword>
<dbReference type="Gene3D" id="3.40.30.10">
    <property type="entry name" value="Glutaredoxin"/>
    <property type="match status" value="1"/>
</dbReference>
<sequence length="327" mass="34418">MSNPMPARIPAGGVDLSHLAARHQAQAAQQGQPGGAAPAAPAGGHQTVDVPSLIVDVTDATFEQVAQLSAVVPVVIELWAASSEPSKTLGPVLEKLTRELGGQLMLGKVDVDANPGIVQAFQARSIPTVVALVGGRPVPLLQGAMPEAQIRDIFGQLLELSAQQGITGRVSAPDSQAPIDQGPAEPAAPQIPEAHRVAVDAAERGDFESAIAEWERVLTKAPADLEARAALVQVRLLYRLQGVSIDEVRTQAGLNPTDVEAQLRVADLDVSGGHIEDAFLRLLDLFVVQDADGRAIIRERLLELFEVVGVADPRVIAARGQLANLLY</sequence>
<dbReference type="PANTHER" id="PTHR45663:SF11">
    <property type="entry name" value="GEO12009P1"/>
    <property type="match status" value="1"/>
</dbReference>
<dbReference type="RefSeq" id="WP_209704474.1">
    <property type="nucleotide sequence ID" value="NZ_JAFIDA010000001.1"/>
</dbReference>